<gene>
    <name evidence="2" type="ORF">WJ68_16410</name>
</gene>
<evidence type="ECO:0000313" key="3">
    <source>
        <dbReference type="Proteomes" id="UP000057910"/>
    </source>
</evidence>
<organism evidence="2 3">
    <name type="scientific">Burkholderia ubonensis</name>
    <dbReference type="NCBI Taxonomy" id="101571"/>
    <lineage>
        <taxon>Bacteria</taxon>
        <taxon>Pseudomonadati</taxon>
        <taxon>Pseudomonadota</taxon>
        <taxon>Betaproteobacteria</taxon>
        <taxon>Burkholderiales</taxon>
        <taxon>Burkholderiaceae</taxon>
        <taxon>Burkholderia</taxon>
        <taxon>Burkholderia cepacia complex</taxon>
    </lineage>
</organism>
<evidence type="ECO:0000313" key="2">
    <source>
        <dbReference type="EMBL" id="KVN83493.1"/>
    </source>
</evidence>
<evidence type="ECO:0000256" key="1">
    <source>
        <dbReference type="SAM" id="MobiDB-lite"/>
    </source>
</evidence>
<dbReference type="Proteomes" id="UP000057910">
    <property type="component" value="Unassembled WGS sequence"/>
</dbReference>
<dbReference type="EMBL" id="LPAD01000071">
    <property type="protein sequence ID" value="KVN83493.1"/>
    <property type="molecule type" value="Genomic_DNA"/>
</dbReference>
<name>A0ABD4DZF1_9BURK</name>
<sequence length="123" mass="12994">MATAKPATKKATNVAVSASSTAADDANLPTFPRQMKIINDTAQPWVIGGTFVAPSSNAEHTVRDEDTLNRHRNDCEYILSVSDHYKPAEPKEDETAAPNALRIVELDDDAGAEAGAEGDTAAA</sequence>
<accession>A0ABD4DZF1</accession>
<dbReference type="AlphaFoldDB" id="A0ABD4DZF1"/>
<feature type="compositionally biased region" description="Low complexity" evidence="1">
    <location>
        <begin position="112"/>
        <end position="123"/>
    </location>
</feature>
<protein>
    <submittedName>
        <fullName evidence="2">Uncharacterized protein</fullName>
    </submittedName>
</protein>
<comment type="caution">
    <text evidence="2">The sequence shown here is derived from an EMBL/GenBank/DDBJ whole genome shotgun (WGS) entry which is preliminary data.</text>
</comment>
<proteinExistence type="predicted"/>
<reference evidence="2 3" key="1">
    <citation type="submission" date="2015-11" db="EMBL/GenBank/DDBJ databases">
        <title>Expanding the genomic diversity of Burkholderia species for the development of highly accurate diagnostics.</title>
        <authorList>
            <person name="Sahl J."/>
            <person name="Keim P."/>
            <person name="Wagner D."/>
        </authorList>
    </citation>
    <scope>NUCLEOTIDE SEQUENCE [LARGE SCALE GENOMIC DNA]</scope>
    <source>
        <strain evidence="2 3">MSMB1585WGS</strain>
    </source>
</reference>
<feature type="region of interest" description="Disordered" evidence="1">
    <location>
        <begin position="104"/>
        <end position="123"/>
    </location>
</feature>